<dbReference type="Pfam" id="PF00196">
    <property type="entry name" value="GerE"/>
    <property type="match status" value="1"/>
</dbReference>
<dbReference type="PROSITE" id="PS00622">
    <property type="entry name" value="HTH_LUXR_1"/>
    <property type="match status" value="1"/>
</dbReference>
<keyword evidence="2" id="KW-0238">DNA-binding</keyword>
<name>A0A7C9ILN4_9BACT</name>
<proteinExistence type="predicted"/>
<dbReference type="Proteomes" id="UP000482487">
    <property type="component" value="Unassembled WGS sequence"/>
</dbReference>
<feature type="modified residue" description="4-aspartylphosphate" evidence="3">
    <location>
        <position position="60"/>
    </location>
</feature>
<dbReference type="SUPFAM" id="SSF52172">
    <property type="entry name" value="CheY-like"/>
    <property type="match status" value="1"/>
</dbReference>
<evidence type="ECO:0000256" key="1">
    <source>
        <dbReference type="ARBA" id="ARBA00022553"/>
    </source>
</evidence>
<dbReference type="PANTHER" id="PTHR43214:SF43">
    <property type="entry name" value="TWO-COMPONENT RESPONSE REGULATOR"/>
    <property type="match status" value="1"/>
</dbReference>
<dbReference type="Pfam" id="PF00072">
    <property type="entry name" value="Response_reg"/>
    <property type="match status" value="1"/>
</dbReference>
<keyword evidence="1 3" id="KW-0597">Phosphoprotein</keyword>
<dbReference type="EMBL" id="WVUD01000009">
    <property type="protein sequence ID" value="MYL83006.1"/>
    <property type="molecule type" value="Genomic_DNA"/>
</dbReference>
<dbReference type="SUPFAM" id="SSF46894">
    <property type="entry name" value="C-terminal effector domain of the bipartite response regulators"/>
    <property type="match status" value="1"/>
</dbReference>
<feature type="domain" description="Response regulatory" evidence="5">
    <location>
        <begin position="10"/>
        <end position="123"/>
    </location>
</feature>
<evidence type="ECO:0000259" key="5">
    <source>
        <dbReference type="PROSITE" id="PS50110"/>
    </source>
</evidence>
<evidence type="ECO:0000256" key="2">
    <source>
        <dbReference type="ARBA" id="ARBA00023125"/>
    </source>
</evidence>
<dbReference type="GO" id="GO:0000160">
    <property type="term" value="P:phosphorelay signal transduction system"/>
    <property type="evidence" value="ECO:0007669"/>
    <property type="project" value="InterPro"/>
</dbReference>
<dbReference type="PROSITE" id="PS50043">
    <property type="entry name" value="HTH_LUXR_2"/>
    <property type="match status" value="1"/>
</dbReference>
<dbReference type="InterPro" id="IPR016032">
    <property type="entry name" value="Sig_transdc_resp-reg_C-effctor"/>
</dbReference>
<evidence type="ECO:0000256" key="3">
    <source>
        <dbReference type="PROSITE-ProRule" id="PRU00169"/>
    </source>
</evidence>
<dbReference type="InterPro" id="IPR058245">
    <property type="entry name" value="NreC/VraR/RcsB-like_REC"/>
</dbReference>
<accession>A0A7C9ILN4</accession>
<dbReference type="GO" id="GO:0003677">
    <property type="term" value="F:DNA binding"/>
    <property type="evidence" value="ECO:0007669"/>
    <property type="project" value="UniProtKB-KW"/>
</dbReference>
<reference evidence="6 7" key="1">
    <citation type="submission" date="2020-01" db="EMBL/GenBank/DDBJ databases">
        <title>Genome sequence of Desulfovibrio aerotolerans DSM 16695(T).</title>
        <authorList>
            <person name="Karnachuk O."/>
            <person name="Avakyan M."/>
            <person name="Mardanov A."/>
            <person name="Kadnikov V."/>
            <person name="Ravin N."/>
        </authorList>
    </citation>
    <scope>NUCLEOTIDE SEQUENCE [LARGE SCALE GENOMIC DNA]</scope>
    <source>
        <strain evidence="6 7">DSM 16695</strain>
    </source>
</reference>
<dbReference type="OrthoDB" id="5396209at2"/>
<evidence type="ECO:0000313" key="6">
    <source>
        <dbReference type="EMBL" id="MYL83006.1"/>
    </source>
</evidence>
<dbReference type="InterPro" id="IPR000792">
    <property type="entry name" value="Tscrpt_reg_LuxR_C"/>
</dbReference>
<dbReference type="InterPro" id="IPR011006">
    <property type="entry name" value="CheY-like_superfamily"/>
</dbReference>
<dbReference type="PANTHER" id="PTHR43214">
    <property type="entry name" value="TWO-COMPONENT RESPONSE REGULATOR"/>
    <property type="match status" value="1"/>
</dbReference>
<dbReference type="InterPro" id="IPR001789">
    <property type="entry name" value="Sig_transdc_resp-reg_receiver"/>
</dbReference>
<comment type="caution">
    <text evidence="6">The sequence shown here is derived from an EMBL/GenBank/DDBJ whole genome shotgun (WGS) entry which is preliminary data.</text>
</comment>
<dbReference type="PROSITE" id="PS50110">
    <property type="entry name" value="RESPONSE_REGULATORY"/>
    <property type="match status" value="1"/>
</dbReference>
<feature type="domain" description="HTH luxR-type" evidence="4">
    <location>
        <begin position="146"/>
        <end position="211"/>
    </location>
</feature>
<dbReference type="Gene3D" id="3.40.50.2300">
    <property type="match status" value="1"/>
</dbReference>
<evidence type="ECO:0000259" key="4">
    <source>
        <dbReference type="PROSITE" id="PS50043"/>
    </source>
</evidence>
<sequence>MTTHPEKGGRIFLADDHPAVREGLTLRLLQEGFVVCGEAENRASLLAGIDASRADIALVDLTLCEENGLDLIADLRARDIPVLVYSMHEDVDTVRLALDRGACGYVAKRETSAVLVEGVRGVLAGQRYLSPRVAAALEASPPQGTGIGQIGALSEREGQILKRLSLGEGNIEIASALGVSVRTVESYYARILVKLHLDGMKALRKYAIRHYKPD</sequence>
<dbReference type="SMART" id="SM00421">
    <property type="entry name" value="HTH_LUXR"/>
    <property type="match status" value="1"/>
</dbReference>
<keyword evidence="7" id="KW-1185">Reference proteome</keyword>
<dbReference type="SMART" id="SM00448">
    <property type="entry name" value="REC"/>
    <property type="match status" value="1"/>
</dbReference>
<dbReference type="InterPro" id="IPR039420">
    <property type="entry name" value="WalR-like"/>
</dbReference>
<dbReference type="CDD" id="cd06170">
    <property type="entry name" value="LuxR_C_like"/>
    <property type="match status" value="1"/>
</dbReference>
<dbReference type="RefSeq" id="WP_160960023.1">
    <property type="nucleotide sequence ID" value="NZ_WVUD01000009.1"/>
</dbReference>
<gene>
    <name evidence="6" type="ORF">GTA51_07635</name>
</gene>
<protein>
    <submittedName>
        <fullName evidence="6">Response regulator</fullName>
    </submittedName>
</protein>
<dbReference type="CDD" id="cd17535">
    <property type="entry name" value="REC_NarL-like"/>
    <property type="match status" value="1"/>
</dbReference>
<dbReference type="GO" id="GO:0006355">
    <property type="term" value="P:regulation of DNA-templated transcription"/>
    <property type="evidence" value="ECO:0007669"/>
    <property type="project" value="InterPro"/>
</dbReference>
<dbReference type="PRINTS" id="PR00038">
    <property type="entry name" value="HTHLUXR"/>
</dbReference>
<organism evidence="6 7">
    <name type="scientific">Solidesulfovibrio aerotolerans</name>
    <dbReference type="NCBI Taxonomy" id="295255"/>
    <lineage>
        <taxon>Bacteria</taxon>
        <taxon>Pseudomonadati</taxon>
        <taxon>Thermodesulfobacteriota</taxon>
        <taxon>Desulfovibrionia</taxon>
        <taxon>Desulfovibrionales</taxon>
        <taxon>Desulfovibrionaceae</taxon>
        <taxon>Solidesulfovibrio</taxon>
    </lineage>
</organism>
<evidence type="ECO:0000313" key="7">
    <source>
        <dbReference type="Proteomes" id="UP000482487"/>
    </source>
</evidence>
<dbReference type="AlphaFoldDB" id="A0A7C9ILN4"/>